<dbReference type="AlphaFoldDB" id="A0A1B0D5M4"/>
<accession>A0A1B0D5M4</accession>
<evidence type="ECO:0000256" key="1">
    <source>
        <dbReference type="SAM" id="MobiDB-lite"/>
    </source>
</evidence>
<feature type="compositionally biased region" description="Basic and acidic residues" evidence="1">
    <location>
        <begin position="519"/>
        <end position="528"/>
    </location>
</feature>
<feature type="region of interest" description="Disordered" evidence="1">
    <location>
        <begin position="752"/>
        <end position="876"/>
    </location>
</feature>
<dbReference type="GO" id="GO:0008270">
    <property type="term" value="F:zinc ion binding"/>
    <property type="evidence" value="ECO:0007669"/>
    <property type="project" value="UniProtKB-UniRule"/>
</dbReference>
<feature type="region of interest" description="Disordered" evidence="1">
    <location>
        <begin position="688"/>
        <end position="727"/>
    </location>
</feature>
<keyword evidence="3" id="KW-1185">Reference proteome</keyword>
<dbReference type="GO" id="GO:0005634">
    <property type="term" value="C:nucleus"/>
    <property type="evidence" value="ECO:0007669"/>
    <property type="project" value="InterPro"/>
</dbReference>
<dbReference type="PROSITE" id="PS00028">
    <property type="entry name" value="ZINC_FINGER_C2H2_1"/>
    <property type="match status" value="1"/>
</dbReference>
<dbReference type="Pfam" id="PF07776">
    <property type="entry name" value="zf-AD"/>
    <property type="match status" value="1"/>
</dbReference>
<evidence type="ECO:0000313" key="2">
    <source>
        <dbReference type="EnsemblMetazoa" id="PPAI002781-PA"/>
    </source>
</evidence>
<feature type="compositionally biased region" description="Basic and acidic residues" evidence="1">
    <location>
        <begin position="690"/>
        <end position="704"/>
    </location>
</feature>
<dbReference type="InterPro" id="IPR013087">
    <property type="entry name" value="Znf_C2H2_type"/>
</dbReference>
<reference evidence="2" key="1">
    <citation type="submission" date="2022-08" db="UniProtKB">
        <authorList>
            <consortium name="EnsemblMetazoa"/>
        </authorList>
    </citation>
    <scope>IDENTIFICATION</scope>
    <source>
        <strain evidence="2">Israel</strain>
    </source>
</reference>
<dbReference type="Gene3D" id="3.30.160.60">
    <property type="entry name" value="Classic Zinc Finger"/>
    <property type="match status" value="1"/>
</dbReference>
<dbReference type="PROSITE" id="PS51915">
    <property type="entry name" value="ZAD"/>
    <property type="match status" value="1"/>
</dbReference>
<dbReference type="SMART" id="SM00868">
    <property type="entry name" value="zf-AD"/>
    <property type="match status" value="1"/>
</dbReference>
<feature type="region of interest" description="Disordered" evidence="1">
    <location>
        <begin position="483"/>
        <end position="644"/>
    </location>
</feature>
<dbReference type="EMBL" id="AJVK01025416">
    <property type="status" value="NOT_ANNOTATED_CDS"/>
    <property type="molecule type" value="Genomic_DNA"/>
</dbReference>
<feature type="compositionally biased region" description="Polar residues" evidence="1">
    <location>
        <begin position="846"/>
        <end position="856"/>
    </location>
</feature>
<feature type="compositionally biased region" description="Basic and acidic residues" evidence="1">
    <location>
        <begin position="857"/>
        <end position="876"/>
    </location>
</feature>
<dbReference type="Proteomes" id="UP000092462">
    <property type="component" value="Unassembled WGS sequence"/>
</dbReference>
<dbReference type="SUPFAM" id="SSF57667">
    <property type="entry name" value="beta-beta-alpha zinc fingers"/>
    <property type="match status" value="1"/>
</dbReference>
<feature type="compositionally biased region" description="Pro residues" evidence="1">
    <location>
        <begin position="588"/>
        <end position="598"/>
    </location>
</feature>
<dbReference type="InterPro" id="IPR012934">
    <property type="entry name" value="Znf_AD"/>
</dbReference>
<dbReference type="EnsemblMetazoa" id="PPAI002781-RA">
    <property type="protein sequence ID" value="PPAI002781-PA"/>
    <property type="gene ID" value="PPAI002781"/>
</dbReference>
<protein>
    <submittedName>
        <fullName evidence="2">Uncharacterized protein</fullName>
    </submittedName>
</protein>
<dbReference type="SUPFAM" id="SSF57716">
    <property type="entry name" value="Glucocorticoid receptor-like (DNA-binding domain)"/>
    <property type="match status" value="1"/>
</dbReference>
<sequence length="876" mass="98439">MERFTLKIIDKPKSSLRNACRLCGMDNPEKINILRDEDVFCDDDVPLATKINVCCGIEVAKKDRMPQKICSLCCDKINDFYEFREMCTATQVQTRDLLGLPREMPKPKSQPPPPSAPNPAPNVKTPSQTILEPPIITESRTRVERRMPEKRPPKDKKKKKKVTIVTPPEIKSEPDPKQTPGDVAPAPAPAPAVKKVKPKVKQKLKKKVQFAVKQKAFQKPAPKRPIVNDTEPKPKAKKARVEKVAKVVKVAKTPPMVTCPICKDSMEKDIYNVHMFQLHTPKTYEFGCSPCGVPFESKNDYNVHMVWHKNCNIPFRCFKCQGSFDRLSSYTIHAMKSCPAKHVFTNTVPNTQCTICGMDFATFNLYNWHGCFIKANSNCPKCNKFIRTKQNMFKHIFSCVGKGDFPPAPSQEEPEEEAPPPPPVSAPEVVKKVKPLKIKILDRKKYSSAVVAPVQKVIKTEPDSTLEIEESQVNVEAPSLHTTLDDIRPPEDGTEQPENMKVKKKKTLMNPYASLIRKIKQEPKDPKDTTTTLPAAKIVPEKLPENKKPEAPRPTVRVKQEPIDTGYEQMVNLAAKNIKKERIDPADEPPAPEIPPEPVQEETQGELQEPVQEESTEPTEPAQEEPPAQPTMLPRGIRIKQEVIVKPEPVDPAYDRYLPQKPIQKPVQKPLAKVAKKRVFKIPSALIKKIQQERSIREQEKSQSEPENTQNNHTEAENNDEAPQNSVPVITGVRSIEKSDFGSTSEPFYPVRIKSERISPPRTLPRVQENVAHEENGVNENGNHADEPGDQIGQEEVPPEEPTVAENTEEMAVDHVTEEIPVQKTVENTDNPPLENLPEEAAQENVPESASVVNNEHNGDANEHSRSTDQPEDGQK</sequence>
<dbReference type="VEuPathDB" id="VectorBase:PPAPM1_009624"/>
<name>A0A1B0D5M4_PHLPP</name>
<feature type="region of interest" description="Disordered" evidence="1">
    <location>
        <begin position="216"/>
        <end position="238"/>
    </location>
</feature>
<proteinExistence type="predicted"/>
<dbReference type="Gene3D" id="3.40.1800.20">
    <property type="match status" value="1"/>
</dbReference>
<feature type="region of interest" description="Disordered" evidence="1">
    <location>
        <begin position="101"/>
        <end position="195"/>
    </location>
</feature>
<dbReference type="InterPro" id="IPR036236">
    <property type="entry name" value="Znf_C2H2_sf"/>
</dbReference>
<evidence type="ECO:0000313" key="3">
    <source>
        <dbReference type="Proteomes" id="UP000092462"/>
    </source>
</evidence>
<feature type="compositionally biased region" description="Basic and acidic residues" evidence="1">
    <location>
        <begin position="139"/>
        <end position="152"/>
    </location>
</feature>
<feature type="region of interest" description="Disordered" evidence="1">
    <location>
        <begin position="407"/>
        <end position="427"/>
    </location>
</feature>
<feature type="compositionally biased region" description="Basic and acidic residues" evidence="1">
    <location>
        <begin position="539"/>
        <end position="551"/>
    </location>
</feature>
<organism evidence="2 3">
    <name type="scientific">Phlebotomus papatasi</name>
    <name type="common">Sandfly</name>
    <dbReference type="NCBI Taxonomy" id="29031"/>
    <lineage>
        <taxon>Eukaryota</taxon>
        <taxon>Metazoa</taxon>
        <taxon>Ecdysozoa</taxon>
        <taxon>Arthropoda</taxon>
        <taxon>Hexapoda</taxon>
        <taxon>Insecta</taxon>
        <taxon>Pterygota</taxon>
        <taxon>Neoptera</taxon>
        <taxon>Endopterygota</taxon>
        <taxon>Diptera</taxon>
        <taxon>Nematocera</taxon>
        <taxon>Psychodoidea</taxon>
        <taxon>Psychodidae</taxon>
        <taxon>Phlebotomus</taxon>
        <taxon>Phlebotomus</taxon>
    </lineage>
</organism>
<feature type="compositionally biased region" description="Basic residues" evidence="1">
    <location>
        <begin position="153"/>
        <end position="162"/>
    </location>
</feature>
<feature type="compositionally biased region" description="Pro residues" evidence="1">
    <location>
        <begin position="108"/>
        <end position="120"/>
    </location>
</feature>
<dbReference type="VEuPathDB" id="VectorBase:PPAI002781"/>